<dbReference type="AlphaFoldDB" id="A0A7N6ALC7"/>
<feature type="transmembrane region" description="Helical" evidence="5">
    <location>
        <begin position="372"/>
        <end position="393"/>
    </location>
</feature>
<evidence type="ECO:0000256" key="3">
    <source>
        <dbReference type="ARBA" id="ARBA00022989"/>
    </source>
</evidence>
<feature type="transmembrane region" description="Helical" evidence="5">
    <location>
        <begin position="348"/>
        <end position="366"/>
    </location>
</feature>
<sequence length="468" mass="51744">ATLLPNLQLLTTCQHITGNLVHPNLKEKAEDEVVHLRREIGLLSAVSFIVGTVVGSGIFIAPKGVLMNSGSVGLSLLVWALCGVLSMFGALCFAELGTSFTKSGGQYTYLLETLGPLPAFLRLWMTFFFTRPASSSTVSLAFSSYVVEPFFAPCAAPTVLIKLISVLAVTFVVALNCWSVTMASRTQVALTFIKMSALVLIIVPGFIALIYKKQNQNTTIHVSVLELFFFSFRFNLNYVTEEIINPNRNIPLAIILSMVTVTIFYVLVNVAYYTMMTPSELLMSDAVAVTFASRALPGLILVIPILVALSCLGTLNGGFFAIPRMLFVGAREGQWPTIFSMINIHRRTPLPAVLLQYPLVVLMLINGEIYQLITFSSSAEWFFIALTTLGMLVHRYRFPLHPRPFKVPAVIAVIFTVVCFFIVGLSLYSDPWNTGRGCILALTGVPVYYLTVQRFRLPNRLRHIFSKL</sequence>
<evidence type="ECO:0000313" key="6">
    <source>
        <dbReference type="Ensembl" id="ENSATEP00000049991.1"/>
    </source>
</evidence>
<proteinExistence type="predicted"/>
<evidence type="ECO:0000313" key="7">
    <source>
        <dbReference type="Proteomes" id="UP000265040"/>
    </source>
</evidence>
<accession>A0A7N6ALC7</accession>
<feature type="transmembrane region" description="Helical" evidence="5">
    <location>
        <begin position="223"/>
        <end position="240"/>
    </location>
</feature>
<feature type="transmembrane region" description="Helical" evidence="5">
    <location>
        <begin position="109"/>
        <end position="130"/>
    </location>
</feature>
<reference evidence="6" key="2">
    <citation type="submission" date="2025-08" db="UniProtKB">
        <authorList>
            <consortium name="Ensembl"/>
        </authorList>
    </citation>
    <scope>IDENTIFICATION</scope>
</reference>
<protein>
    <submittedName>
        <fullName evidence="6">Uncharacterized protein</fullName>
    </submittedName>
</protein>
<feature type="transmembrane region" description="Helical" evidence="5">
    <location>
        <begin position="188"/>
        <end position="211"/>
    </location>
</feature>
<dbReference type="GO" id="GO:0015179">
    <property type="term" value="F:L-amino acid transmembrane transporter activity"/>
    <property type="evidence" value="ECO:0007669"/>
    <property type="project" value="TreeGrafter"/>
</dbReference>
<feature type="transmembrane region" description="Helical" evidence="5">
    <location>
        <begin position="73"/>
        <end position="97"/>
    </location>
</feature>
<keyword evidence="2 5" id="KW-0812">Transmembrane</keyword>
<dbReference type="GeneTree" id="ENSGT00940000166093"/>
<feature type="transmembrane region" description="Helical" evidence="5">
    <location>
        <begin position="295"/>
        <end position="322"/>
    </location>
</feature>
<feature type="transmembrane region" description="Helical" evidence="5">
    <location>
        <begin position="40"/>
        <end position="61"/>
    </location>
</feature>
<reference evidence="6" key="1">
    <citation type="submission" date="2021-04" db="EMBL/GenBank/DDBJ databases">
        <authorList>
            <consortium name="Wellcome Sanger Institute Data Sharing"/>
        </authorList>
    </citation>
    <scope>NUCLEOTIDE SEQUENCE [LARGE SCALE GENOMIC DNA]</scope>
</reference>
<dbReference type="InterPro" id="IPR050598">
    <property type="entry name" value="AminoAcid_Transporter"/>
</dbReference>
<comment type="subcellular location">
    <subcellularLocation>
        <location evidence="1">Membrane</location>
        <topology evidence="1">Multi-pass membrane protein</topology>
    </subcellularLocation>
</comment>
<keyword evidence="4 5" id="KW-0472">Membrane</keyword>
<name>A0A7N6ALC7_ANATE</name>
<dbReference type="InterPro" id="IPR002293">
    <property type="entry name" value="AA/rel_permease1"/>
</dbReference>
<evidence type="ECO:0000256" key="2">
    <source>
        <dbReference type="ARBA" id="ARBA00022692"/>
    </source>
</evidence>
<evidence type="ECO:0000256" key="4">
    <source>
        <dbReference type="ARBA" id="ARBA00023136"/>
    </source>
</evidence>
<reference evidence="6" key="3">
    <citation type="submission" date="2025-09" db="UniProtKB">
        <authorList>
            <consortium name="Ensembl"/>
        </authorList>
    </citation>
    <scope>IDENTIFICATION</scope>
</reference>
<dbReference type="Pfam" id="PF13520">
    <property type="entry name" value="AA_permease_2"/>
    <property type="match status" value="1"/>
</dbReference>
<evidence type="ECO:0000256" key="5">
    <source>
        <dbReference type="SAM" id="Phobius"/>
    </source>
</evidence>
<keyword evidence="3 5" id="KW-1133">Transmembrane helix</keyword>
<organism evidence="6 7">
    <name type="scientific">Anabas testudineus</name>
    <name type="common">Climbing perch</name>
    <name type="synonym">Anthias testudineus</name>
    <dbReference type="NCBI Taxonomy" id="64144"/>
    <lineage>
        <taxon>Eukaryota</taxon>
        <taxon>Metazoa</taxon>
        <taxon>Chordata</taxon>
        <taxon>Craniata</taxon>
        <taxon>Vertebrata</taxon>
        <taxon>Euteleostomi</taxon>
        <taxon>Actinopterygii</taxon>
        <taxon>Neopterygii</taxon>
        <taxon>Teleostei</taxon>
        <taxon>Neoteleostei</taxon>
        <taxon>Acanthomorphata</taxon>
        <taxon>Anabantaria</taxon>
        <taxon>Anabantiformes</taxon>
        <taxon>Anabantoidei</taxon>
        <taxon>Anabantidae</taxon>
        <taxon>Anabas</taxon>
    </lineage>
</organism>
<evidence type="ECO:0000256" key="1">
    <source>
        <dbReference type="ARBA" id="ARBA00004141"/>
    </source>
</evidence>
<feature type="transmembrane region" description="Helical" evidence="5">
    <location>
        <begin position="434"/>
        <end position="452"/>
    </location>
</feature>
<keyword evidence="7" id="KW-1185">Reference proteome</keyword>
<dbReference type="Gene3D" id="1.20.1740.10">
    <property type="entry name" value="Amino acid/polyamine transporter I"/>
    <property type="match status" value="1"/>
</dbReference>
<dbReference type="Ensembl" id="ENSATET00000070759.1">
    <property type="protein sequence ID" value="ENSATEP00000049991.1"/>
    <property type="gene ID" value="ENSATEG00000021182.3"/>
</dbReference>
<dbReference type="Proteomes" id="UP000265040">
    <property type="component" value="Chromosome 23"/>
</dbReference>
<dbReference type="PIRSF" id="PIRSF006060">
    <property type="entry name" value="AA_transporter"/>
    <property type="match status" value="1"/>
</dbReference>
<dbReference type="GO" id="GO:0016020">
    <property type="term" value="C:membrane"/>
    <property type="evidence" value="ECO:0007669"/>
    <property type="project" value="UniProtKB-SubCell"/>
</dbReference>
<dbReference type="PANTHER" id="PTHR11785">
    <property type="entry name" value="AMINO ACID TRANSPORTER"/>
    <property type="match status" value="1"/>
</dbReference>
<feature type="transmembrane region" description="Helical" evidence="5">
    <location>
        <begin position="405"/>
        <end position="428"/>
    </location>
</feature>
<feature type="transmembrane region" description="Helical" evidence="5">
    <location>
        <begin position="150"/>
        <end position="176"/>
    </location>
</feature>
<dbReference type="PANTHER" id="PTHR11785:SF246">
    <property type="entry name" value="CYSTINE_GLUTAMATE TRANSPORTER"/>
    <property type="match status" value="1"/>
</dbReference>
<feature type="transmembrane region" description="Helical" evidence="5">
    <location>
        <begin position="252"/>
        <end position="275"/>
    </location>
</feature>